<dbReference type="EMBL" id="JPRO01000002">
    <property type="protein sequence ID" value="KFF08776.1"/>
    <property type="molecule type" value="Genomic_DNA"/>
</dbReference>
<feature type="domain" description="Phosphodiester glycosidase" evidence="1">
    <location>
        <begin position="72"/>
        <end position="220"/>
    </location>
</feature>
<keyword evidence="3" id="KW-1185">Reference proteome</keyword>
<reference evidence="2 3" key="1">
    <citation type="submission" date="2014-07" db="EMBL/GenBank/DDBJ databases">
        <title>Genome of Chryseobacterium luteum DSM 18605.</title>
        <authorList>
            <person name="Stropko S.J."/>
            <person name="Pipes S.E."/>
            <person name="Newman J.D."/>
        </authorList>
    </citation>
    <scope>NUCLEOTIDE SEQUENCE [LARGE SCALE GENOMIC DNA]</scope>
    <source>
        <strain evidence="2 3">DSM 18605</strain>
    </source>
</reference>
<accession>A0A085ZWG2</accession>
<dbReference type="InterPro" id="IPR018711">
    <property type="entry name" value="NAGPA"/>
</dbReference>
<evidence type="ECO:0000259" key="1">
    <source>
        <dbReference type="Pfam" id="PF09992"/>
    </source>
</evidence>
<dbReference type="Pfam" id="PF09992">
    <property type="entry name" value="NAGPA"/>
    <property type="match status" value="1"/>
</dbReference>
<name>A0A085ZWG2_9FLAO</name>
<dbReference type="Proteomes" id="UP000028703">
    <property type="component" value="Unassembled WGS sequence"/>
</dbReference>
<sequence length="241" mass="27539">MKLNILFNLLFTSVFILFSSCKENKPINPDFVIYCVDVKNDKIELFWKNDRNQPFRSIQNLKKHINARNRDLKFAMNGGMFIKNNIPKGLYIENFKTLNPIDTLNGEGNFYLKPNGIFYITKSDESAVISTENFKAGSDIKFATQSGPMLIIDGKTNPLFQKNSVNLNIRNGVGILQNGNPVFVMSKKKINFYNFALLFKSLGCKNALYLDGFVSRTYFPKENWIQEDGDFGIIIGVTARR</sequence>
<dbReference type="AlphaFoldDB" id="A0A085ZWG2"/>
<dbReference type="STRING" id="421531.IX38_04920"/>
<dbReference type="OrthoDB" id="5515706at2"/>
<protein>
    <recommendedName>
        <fullName evidence="1">Phosphodiester glycosidase domain-containing protein</fullName>
    </recommendedName>
</protein>
<organism evidence="2 3">
    <name type="scientific">Chryseobacterium luteum</name>
    <dbReference type="NCBI Taxonomy" id="421531"/>
    <lineage>
        <taxon>Bacteria</taxon>
        <taxon>Pseudomonadati</taxon>
        <taxon>Bacteroidota</taxon>
        <taxon>Flavobacteriia</taxon>
        <taxon>Flavobacteriales</taxon>
        <taxon>Weeksellaceae</taxon>
        <taxon>Chryseobacterium group</taxon>
        <taxon>Chryseobacterium</taxon>
    </lineage>
</organism>
<evidence type="ECO:0000313" key="2">
    <source>
        <dbReference type="EMBL" id="KFF08776.1"/>
    </source>
</evidence>
<dbReference type="eggNOG" id="COG3698">
    <property type="taxonomic scope" value="Bacteria"/>
</dbReference>
<comment type="caution">
    <text evidence="2">The sequence shown here is derived from an EMBL/GenBank/DDBJ whole genome shotgun (WGS) entry which is preliminary data.</text>
</comment>
<dbReference type="PROSITE" id="PS51257">
    <property type="entry name" value="PROKAR_LIPOPROTEIN"/>
    <property type="match status" value="1"/>
</dbReference>
<gene>
    <name evidence="2" type="ORF">IX38_04920</name>
</gene>
<proteinExistence type="predicted"/>
<dbReference type="RefSeq" id="WP_034702276.1">
    <property type="nucleotide sequence ID" value="NZ_JPRO01000002.1"/>
</dbReference>
<evidence type="ECO:0000313" key="3">
    <source>
        <dbReference type="Proteomes" id="UP000028703"/>
    </source>
</evidence>